<keyword evidence="1" id="KW-1133">Transmembrane helix</keyword>
<evidence type="ECO:0000313" key="3">
    <source>
        <dbReference type="Proteomes" id="UP000654947"/>
    </source>
</evidence>
<sequence length="109" mass="11584">MIIWTGWGILVPVFMALGAGGGGLLTEELFGVGTGGNGALVGALLAAVAIFLLGRKLNKPEQGYHPRTGEPVVYRNRHTFFFVPMQYWSAIIPVIGLIVTVVTMIKGTA</sequence>
<keyword evidence="1" id="KW-0812">Transmembrane</keyword>
<keyword evidence="1" id="KW-0472">Membrane</keyword>
<feature type="transmembrane region" description="Helical" evidence="1">
    <location>
        <begin position="37"/>
        <end position="54"/>
    </location>
</feature>
<evidence type="ECO:0000256" key="1">
    <source>
        <dbReference type="SAM" id="Phobius"/>
    </source>
</evidence>
<organism evidence="2 3">
    <name type="scientific">Nocardiopsis kunsanensis</name>
    <dbReference type="NCBI Taxonomy" id="141693"/>
    <lineage>
        <taxon>Bacteria</taxon>
        <taxon>Bacillati</taxon>
        <taxon>Actinomycetota</taxon>
        <taxon>Actinomycetes</taxon>
        <taxon>Streptosporangiales</taxon>
        <taxon>Nocardiopsidaceae</taxon>
        <taxon>Nocardiopsis</taxon>
    </lineage>
</organism>
<feature type="transmembrane region" description="Helical" evidence="1">
    <location>
        <begin position="6"/>
        <end position="25"/>
    </location>
</feature>
<feature type="transmembrane region" description="Helical" evidence="1">
    <location>
        <begin position="85"/>
        <end position="105"/>
    </location>
</feature>
<dbReference type="EMBL" id="BMXL01000033">
    <property type="protein sequence ID" value="GHD35174.1"/>
    <property type="molecule type" value="Genomic_DNA"/>
</dbReference>
<name>A0A918XKH6_9ACTN</name>
<keyword evidence="3" id="KW-1185">Reference proteome</keyword>
<dbReference type="RefSeq" id="WP_017578176.1">
    <property type="nucleotide sequence ID" value="NZ_BMXL01000033.1"/>
</dbReference>
<accession>A0A918XKH6</accession>
<dbReference type="Proteomes" id="UP000654947">
    <property type="component" value="Unassembled WGS sequence"/>
</dbReference>
<reference evidence="2 3" key="1">
    <citation type="journal article" date="2014" name="Int. J. Syst. Evol. Microbiol.">
        <title>Complete genome sequence of Corynebacterium casei LMG S-19264T (=DSM 44701T), isolated from a smear-ripened cheese.</title>
        <authorList>
            <consortium name="US DOE Joint Genome Institute (JGI-PGF)"/>
            <person name="Walter F."/>
            <person name="Albersmeier A."/>
            <person name="Kalinowski J."/>
            <person name="Ruckert C."/>
        </authorList>
    </citation>
    <scope>NUCLEOTIDE SEQUENCE [LARGE SCALE GENOMIC DNA]</scope>
    <source>
        <strain evidence="2 3">KCTC 19473</strain>
    </source>
</reference>
<proteinExistence type="predicted"/>
<evidence type="ECO:0000313" key="2">
    <source>
        <dbReference type="EMBL" id="GHD35174.1"/>
    </source>
</evidence>
<dbReference type="AlphaFoldDB" id="A0A918XKH6"/>
<protein>
    <submittedName>
        <fullName evidence="2">Uncharacterized protein</fullName>
    </submittedName>
</protein>
<gene>
    <name evidence="2" type="ORF">GCM10007147_41400</name>
</gene>
<comment type="caution">
    <text evidence="2">The sequence shown here is derived from an EMBL/GenBank/DDBJ whole genome shotgun (WGS) entry which is preliminary data.</text>
</comment>